<dbReference type="EMBL" id="FZMO01000370">
    <property type="protein sequence ID" value="SNQ50285.1"/>
    <property type="molecule type" value="Genomic_DNA"/>
</dbReference>
<dbReference type="AlphaFoldDB" id="A0A2I2KX95"/>
<keyword evidence="4" id="KW-1185">Reference proteome</keyword>
<accession>A0A2I2KX95</accession>
<dbReference type="InterPro" id="IPR023606">
    <property type="entry name" value="CoA-Trfase_III_dom_1_sf"/>
</dbReference>
<dbReference type="PANTHER" id="PTHR48207:SF4">
    <property type="entry name" value="BLL6097 PROTEIN"/>
    <property type="match status" value="1"/>
</dbReference>
<protein>
    <submittedName>
        <fullName evidence="3">Uncharacterized protein</fullName>
    </submittedName>
</protein>
<dbReference type="InterPro" id="IPR050483">
    <property type="entry name" value="CoA-transferase_III_domain"/>
</dbReference>
<dbReference type="Pfam" id="PF02515">
    <property type="entry name" value="CoA_transf_3"/>
    <property type="match status" value="1"/>
</dbReference>
<keyword evidence="1" id="KW-0808">Transferase</keyword>
<sequence length="391" mass="42172">MERSPDMTATPDPATTPGPLGTLRILDFTTMMSGPMATRLFADLGADVVKIERPPRGDHNRGRTPVYGDSSRFFTQLNAGKRSVALNLSDPADAELGHALARRADVVIENNRPGVMARLGFGYETIRQANPGVVYCSISGYGQDTSAAGRAAYAPNIHASCGYDLANLGYQDDQTRPANTAIFLADALAAIYACTAIQAALLARHRTGEGQFIDLALFDVMLGMMTFEMQAAQIPEAPPRSVYVPLTATDGFVSVAPVSQDMFLGLTRALGRPELGDDERFRTAPLRERHWNELMDILRAWAATRTSAECLQTLLAHGVAAAPFRTPKEVMADPYLAERGVLSPQTDAGGDYYIFNPPYTFADGSVHARGPAPVYGADRDGVRADWLGADE</sequence>
<dbReference type="Gene3D" id="3.30.1540.10">
    <property type="entry name" value="formyl-coa transferase, domain 3"/>
    <property type="match status" value="1"/>
</dbReference>
<dbReference type="InterPro" id="IPR044855">
    <property type="entry name" value="CoA-Trfase_III_dom3_sf"/>
</dbReference>
<dbReference type="GO" id="GO:0008410">
    <property type="term" value="F:CoA-transferase activity"/>
    <property type="evidence" value="ECO:0007669"/>
    <property type="project" value="TreeGrafter"/>
</dbReference>
<name>A0A2I2KX95_9ACTN</name>
<evidence type="ECO:0000313" key="4">
    <source>
        <dbReference type="Proteomes" id="UP000234331"/>
    </source>
</evidence>
<dbReference type="OrthoDB" id="9058532at2"/>
<evidence type="ECO:0000313" key="3">
    <source>
        <dbReference type="EMBL" id="SNQ50285.1"/>
    </source>
</evidence>
<gene>
    <name evidence="3" type="ORF">FRACA_4310002</name>
</gene>
<dbReference type="Gene3D" id="3.40.50.10540">
    <property type="entry name" value="Crotonobetainyl-coa:carnitine coa-transferase, domain 1"/>
    <property type="match status" value="1"/>
</dbReference>
<dbReference type="Proteomes" id="UP000234331">
    <property type="component" value="Unassembled WGS sequence"/>
</dbReference>
<organism evidence="3 4">
    <name type="scientific">Frankia canadensis</name>
    <dbReference type="NCBI Taxonomy" id="1836972"/>
    <lineage>
        <taxon>Bacteria</taxon>
        <taxon>Bacillati</taxon>
        <taxon>Actinomycetota</taxon>
        <taxon>Actinomycetes</taxon>
        <taxon>Frankiales</taxon>
        <taxon>Frankiaceae</taxon>
        <taxon>Frankia</taxon>
    </lineage>
</organism>
<dbReference type="SUPFAM" id="SSF89796">
    <property type="entry name" value="CoA-transferase family III (CaiB/BaiF)"/>
    <property type="match status" value="1"/>
</dbReference>
<proteinExistence type="predicted"/>
<reference evidence="3 4" key="1">
    <citation type="submission" date="2017-06" db="EMBL/GenBank/DDBJ databases">
        <authorList>
            <person name="Kim H.J."/>
            <person name="Triplett B.A."/>
        </authorList>
    </citation>
    <scope>NUCLEOTIDE SEQUENCE [LARGE SCALE GENOMIC DNA]</scope>
    <source>
        <strain evidence="3">FRACA_ARgP5</strain>
    </source>
</reference>
<dbReference type="InterPro" id="IPR003673">
    <property type="entry name" value="CoA-Trfase_fam_III"/>
</dbReference>
<feature type="region of interest" description="Disordered" evidence="2">
    <location>
        <begin position="1"/>
        <end position="21"/>
    </location>
</feature>
<dbReference type="PANTHER" id="PTHR48207">
    <property type="entry name" value="SUCCINATE--HYDROXYMETHYLGLUTARATE COA-TRANSFERASE"/>
    <property type="match status" value="1"/>
</dbReference>
<evidence type="ECO:0000256" key="2">
    <source>
        <dbReference type="SAM" id="MobiDB-lite"/>
    </source>
</evidence>
<evidence type="ECO:0000256" key="1">
    <source>
        <dbReference type="ARBA" id="ARBA00022679"/>
    </source>
</evidence>